<proteinExistence type="evidence at transcript level"/>
<dbReference type="EMBL" id="KR270486">
    <property type="protein sequence ID" value="ALH21124.1"/>
    <property type="molecule type" value="mRNA"/>
</dbReference>
<dbReference type="PANTHER" id="PTHR48046:SF1">
    <property type="entry name" value="GLYCOSYLTRANSFERASE-RELATED"/>
    <property type="match status" value="1"/>
</dbReference>
<dbReference type="CDD" id="cd03784">
    <property type="entry name" value="GT1_Gtf-like"/>
    <property type="match status" value="1"/>
</dbReference>
<dbReference type="Pfam" id="PF00201">
    <property type="entry name" value="UDPGT"/>
    <property type="match status" value="1"/>
</dbReference>
<dbReference type="SUPFAM" id="SSF53756">
    <property type="entry name" value="UDP-Glycosyltransferase/glycogen phosphorylase"/>
    <property type="match status" value="1"/>
</dbReference>
<dbReference type="InterPro" id="IPR002213">
    <property type="entry name" value="UDP_glucos_trans"/>
</dbReference>
<organism evidence="4">
    <name type="scientific">Pyrus x bretschneideri</name>
    <name type="common">Chinese white pear</name>
    <dbReference type="NCBI Taxonomy" id="225117"/>
    <lineage>
        <taxon>Eukaryota</taxon>
        <taxon>Viridiplantae</taxon>
        <taxon>Streptophyta</taxon>
        <taxon>Embryophyta</taxon>
        <taxon>Tracheophyta</taxon>
        <taxon>Spermatophyta</taxon>
        <taxon>Magnoliopsida</taxon>
        <taxon>eudicotyledons</taxon>
        <taxon>Gunneridae</taxon>
        <taxon>Pentapetalae</taxon>
        <taxon>rosids</taxon>
        <taxon>fabids</taxon>
        <taxon>Rosales</taxon>
        <taxon>Rosaceae</taxon>
        <taxon>Amygdaloideae</taxon>
        <taxon>Maleae</taxon>
        <taxon>Pyrus</taxon>
    </lineage>
</organism>
<evidence type="ECO:0000256" key="3">
    <source>
        <dbReference type="ARBA" id="ARBA00022679"/>
    </source>
</evidence>
<dbReference type="FunFam" id="3.40.50.2000:FF:000051">
    <property type="entry name" value="Glycosyltransferase"/>
    <property type="match status" value="1"/>
</dbReference>
<dbReference type="AlphaFoldDB" id="A0A0N9QLT5"/>
<dbReference type="GO" id="GO:0008194">
    <property type="term" value="F:UDP-glycosyltransferase activity"/>
    <property type="evidence" value="ECO:0007669"/>
    <property type="project" value="InterPro"/>
</dbReference>
<gene>
    <name evidence="4" type="primary">GT3</name>
</gene>
<evidence type="ECO:0000313" key="4">
    <source>
        <dbReference type="EMBL" id="ALH21124.1"/>
    </source>
</evidence>
<evidence type="ECO:0000256" key="2">
    <source>
        <dbReference type="ARBA" id="ARBA00022676"/>
    </source>
</evidence>
<protein>
    <submittedName>
        <fullName evidence="4">Glycosyltransferase 3</fullName>
    </submittedName>
</protein>
<name>A0A0N9QLT5_9ROSA</name>
<accession>A0A0N9QLT5</accession>
<sequence length="479" mass="52877">MSSKPHAAILCSPGLGHLIPSLELAKRLVTHRNFTVTIFAIPSPTSKTESELLKAAATPKFFDIIELPPPDISGCVGPNVAVVTLLAVMMREVRPAFRSAILGMEYSLRPTVLIVDLFSTESLSIGDELGIPKYVYVASTAWLVALTVYVPVFDREMEGEYVDQTEPLRIPGCKPVQPDDVVDPMLDRTDQQYLEYVRIGTNFPKSDGILMNTWEDLEHKTIDALRDEGLLGRVAKVPIYPIGPLTRSVQSAGSTSTGLREEGLFNWLDKQPCESVIFVSLGSGGTVSFEQMTEMAWGLELSKQRFIWVVRPPAKSADAAYFTSGNRDDDPSTYLPKGFLTRTHDVGLVVHLWAPQVDILSHPSIGGFWSHCGWNSSLESITNEVPMIVWPLHAEQRINATMLTEELGVAVRSKVLPLKKVVDREEIKEMVRKIMVDKDGQAIRGRVKELKLSAAKAWSVGGSSYNAISQISSGNQRKC</sequence>
<dbReference type="Gene3D" id="3.40.50.2000">
    <property type="entry name" value="Glycogen Phosphorylase B"/>
    <property type="match status" value="2"/>
</dbReference>
<comment type="similarity">
    <text evidence="1">Belongs to the UDP-glycosyltransferase family.</text>
</comment>
<keyword evidence="2" id="KW-0328">Glycosyltransferase</keyword>
<reference evidence="4" key="1">
    <citation type="submission" date="2015-04" db="EMBL/GenBank/DDBJ databases">
        <title>Cloning and expression analysis of glycosyltransferase in Pyrus bretschneideri cv. Dangshan Su.</title>
        <authorList>
            <person name="Cheng J."/>
            <person name="Cheng X."/>
            <person name="Cai Y."/>
            <person name="Lin Y."/>
        </authorList>
    </citation>
    <scope>NUCLEOTIDE SEQUENCE</scope>
</reference>
<evidence type="ECO:0000256" key="1">
    <source>
        <dbReference type="ARBA" id="ARBA00009995"/>
    </source>
</evidence>
<dbReference type="FunFam" id="3.40.50.2000:FF:000054">
    <property type="entry name" value="Glycosyltransferase"/>
    <property type="match status" value="1"/>
</dbReference>
<dbReference type="PANTHER" id="PTHR48046">
    <property type="entry name" value="UDP-GLYCOSYLTRANSFERASE 72E1"/>
    <property type="match status" value="1"/>
</dbReference>
<keyword evidence="3 4" id="KW-0808">Transferase</keyword>